<reference evidence="3" key="1">
    <citation type="submission" date="2020-04" db="EMBL/GenBank/DDBJ databases">
        <authorList>
            <person name="Neveu A P."/>
        </authorList>
    </citation>
    <scope>NUCLEOTIDE SEQUENCE</scope>
    <source>
        <tissue evidence="3">Whole embryo</tissue>
    </source>
</reference>
<dbReference type="PANTHER" id="PTHR34179:SF1">
    <property type="entry name" value="TUMOR PROTEIN P53-INDUCIBLE PROTEIN 13"/>
    <property type="match status" value="1"/>
</dbReference>
<keyword evidence="1" id="KW-0812">Transmembrane</keyword>
<dbReference type="EMBL" id="LR787119">
    <property type="protein sequence ID" value="CAB3262981.1"/>
    <property type="molecule type" value="mRNA"/>
</dbReference>
<dbReference type="AlphaFoldDB" id="A0A6F9DIF2"/>
<feature type="signal peptide" evidence="2">
    <location>
        <begin position="1"/>
        <end position="23"/>
    </location>
</feature>
<keyword evidence="1" id="KW-0472">Membrane</keyword>
<dbReference type="Pfam" id="PF11303">
    <property type="entry name" value="DUF3105"/>
    <property type="match status" value="1"/>
</dbReference>
<dbReference type="PANTHER" id="PTHR34179">
    <property type="entry name" value="TUMOR PROTEIN P53-INDUCIBLE PROTEIN 13"/>
    <property type="match status" value="1"/>
</dbReference>
<evidence type="ECO:0000256" key="1">
    <source>
        <dbReference type="SAM" id="Phobius"/>
    </source>
</evidence>
<feature type="transmembrane region" description="Helical" evidence="1">
    <location>
        <begin position="240"/>
        <end position="260"/>
    </location>
</feature>
<dbReference type="GO" id="GO:0005737">
    <property type="term" value="C:cytoplasm"/>
    <property type="evidence" value="ECO:0007669"/>
    <property type="project" value="TreeGrafter"/>
</dbReference>
<protein>
    <submittedName>
        <fullName evidence="3">Uncharacterized protein LOC100186103</fullName>
    </submittedName>
</protein>
<evidence type="ECO:0000313" key="3">
    <source>
        <dbReference type="EMBL" id="CAB3262981.1"/>
    </source>
</evidence>
<sequence length="330" mass="37050">MKHIIYICVLCFLLNFIIPTTETFCDDGQTNIEIDLHGESDWKCLKTSWSLNNITKSPPSKKCYPLQGGSHVCIDNVIDSLYPKDVIPNSGPHRTVWAVYGEHKYVPPGRFVHNLEHGGVVFLYHPCAPVHLIETLRNVAKTCTWKHVFAAYRNLTQEFPLAVLMYGCVYKMNRINSTDISNWVRARAKKSPEDDNRQGGYNHSLIELSLPPVIHEKQEFCPAVPEPTPTPTPTPRTDEAIWAVGSLVFICAILIAAVCYTKLWRSKPGYDNSGAKLWHDGNAGGSMSVAAVVRKLPHMMKSKMKNTRSAASSSFYTRIEDNLSSSEEEL</sequence>
<accession>A0A6F9DIF2</accession>
<name>A0A6F9DIF2_9ASCI</name>
<proteinExistence type="evidence at transcript level"/>
<feature type="chain" id="PRO_5026141851" evidence="2">
    <location>
        <begin position="24"/>
        <end position="330"/>
    </location>
</feature>
<dbReference type="InterPro" id="IPR021454">
    <property type="entry name" value="DUF3105"/>
</dbReference>
<keyword evidence="1" id="KW-1133">Transmembrane helix</keyword>
<gene>
    <name evidence="3" type="primary">LOC100186103</name>
</gene>
<keyword evidence="2" id="KW-0732">Signal</keyword>
<evidence type="ECO:0000256" key="2">
    <source>
        <dbReference type="SAM" id="SignalP"/>
    </source>
</evidence>
<organism evidence="3">
    <name type="scientific">Phallusia mammillata</name>
    <dbReference type="NCBI Taxonomy" id="59560"/>
    <lineage>
        <taxon>Eukaryota</taxon>
        <taxon>Metazoa</taxon>
        <taxon>Chordata</taxon>
        <taxon>Tunicata</taxon>
        <taxon>Ascidiacea</taxon>
        <taxon>Phlebobranchia</taxon>
        <taxon>Ascidiidae</taxon>
        <taxon>Phallusia</taxon>
    </lineage>
</organism>